<evidence type="ECO:0008006" key="4">
    <source>
        <dbReference type="Google" id="ProtNLM"/>
    </source>
</evidence>
<feature type="compositionally biased region" description="Basic and acidic residues" evidence="1">
    <location>
        <begin position="274"/>
        <end position="285"/>
    </location>
</feature>
<dbReference type="EMBL" id="CAUEEQ010000484">
    <property type="protein sequence ID" value="CAJ0917066.1"/>
    <property type="molecule type" value="Genomic_DNA"/>
</dbReference>
<evidence type="ECO:0000256" key="1">
    <source>
        <dbReference type="SAM" id="MobiDB-lite"/>
    </source>
</evidence>
<gene>
    <name evidence="2" type="ORF">RIMI_LOCUS418684</name>
</gene>
<organism evidence="2 3">
    <name type="scientific">Ranitomeya imitator</name>
    <name type="common">mimic poison frog</name>
    <dbReference type="NCBI Taxonomy" id="111125"/>
    <lineage>
        <taxon>Eukaryota</taxon>
        <taxon>Metazoa</taxon>
        <taxon>Chordata</taxon>
        <taxon>Craniata</taxon>
        <taxon>Vertebrata</taxon>
        <taxon>Euteleostomi</taxon>
        <taxon>Amphibia</taxon>
        <taxon>Batrachia</taxon>
        <taxon>Anura</taxon>
        <taxon>Neobatrachia</taxon>
        <taxon>Hyloidea</taxon>
        <taxon>Dendrobatidae</taxon>
        <taxon>Dendrobatinae</taxon>
        <taxon>Ranitomeya</taxon>
    </lineage>
</organism>
<protein>
    <recommendedName>
        <fullName evidence="4">Reverse transcriptase domain-containing protein</fullName>
    </recommendedName>
</protein>
<keyword evidence="3" id="KW-1185">Reference proteome</keyword>
<feature type="region of interest" description="Disordered" evidence="1">
    <location>
        <begin position="274"/>
        <end position="298"/>
    </location>
</feature>
<evidence type="ECO:0000313" key="3">
    <source>
        <dbReference type="Proteomes" id="UP001176940"/>
    </source>
</evidence>
<dbReference type="PANTHER" id="PTHR21301:SF12">
    <property type="match status" value="1"/>
</dbReference>
<sequence length="317" mass="36350">MDKTQYITEIHRQLDDTSVYDKLQRDPTSEIKGKIDAVIAKYLDLGIIDTKTGDFLKYIRELQRVPVDTILVTLDVKDLYTSIPHLNGINAVHHSLTIAGFTTNQIDLCVELLTIVLYNNFFLFQDTFYLQKRGTAMDSNVAPPYANTYMTEFETSIIYRHPLFKNVSLWKRFIDDISCVWGGTLESLQDFFQFLNGAWPGIKFTMSHDSHSINFLDTMVLKDQAGYLTTDLFSKPTDRNTFTYTAVDTAEPAICIGQTKYACACAVAEDQKRTSYNEDGRRRSGPETPIRPDQQRDRPWVTSGAYLQHYRMLQISP</sequence>
<dbReference type="Proteomes" id="UP001176940">
    <property type="component" value="Unassembled WGS sequence"/>
</dbReference>
<comment type="caution">
    <text evidence="2">The sequence shown here is derived from an EMBL/GenBank/DDBJ whole genome shotgun (WGS) entry which is preliminary data.</text>
</comment>
<dbReference type="PANTHER" id="PTHR21301">
    <property type="entry name" value="REVERSE TRANSCRIPTASE"/>
    <property type="match status" value="1"/>
</dbReference>
<reference evidence="2" key="1">
    <citation type="submission" date="2023-07" db="EMBL/GenBank/DDBJ databases">
        <authorList>
            <person name="Stuckert A."/>
        </authorList>
    </citation>
    <scope>NUCLEOTIDE SEQUENCE</scope>
</reference>
<proteinExistence type="predicted"/>
<evidence type="ECO:0000313" key="2">
    <source>
        <dbReference type="EMBL" id="CAJ0917066.1"/>
    </source>
</evidence>
<name>A0ABN9KQB2_9NEOB</name>
<accession>A0ABN9KQB2</accession>